<reference evidence="3 4" key="1">
    <citation type="submission" date="2016-06" db="EMBL/GenBank/DDBJ databases">
        <authorList>
            <person name="Kjaerup R.B."/>
            <person name="Dalgaard T.S."/>
            <person name="Juul-Madsen H.R."/>
        </authorList>
    </citation>
    <scope>NUCLEOTIDE SEQUENCE [LARGE SCALE GENOMIC DNA]</scope>
    <source>
        <strain evidence="3 4">Pb300</strain>
    </source>
</reference>
<dbReference type="InterPro" id="IPR031348">
    <property type="entry name" value="PigL_N"/>
</dbReference>
<dbReference type="AlphaFoldDB" id="A0A1D2J5G8"/>
<evidence type="ECO:0000256" key="1">
    <source>
        <dbReference type="SAM" id="MobiDB-lite"/>
    </source>
</evidence>
<dbReference type="EMBL" id="LZYO01000467">
    <property type="protein sequence ID" value="ODH13539.1"/>
    <property type="molecule type" value="Genomic_DNA"/>
</dbReference>
<accession>A0A1D2J5G8</accession>
<proteinExistence type="predicted"/>
<organism evidence="3 4">
    <name type="scientific">Paracoccidioides brasiliensis</name>
    <dbReference type="NCBI Taxonomy" id="121759"/>
    <lineage>
        <taxon>Eukaryota</taxon>
        <taxon>Fungi</taxon>
        <taxon>Dikarya</taxon>
        <taxon>Ascomycota</taxon>
        <taxon>Pezizomycotina</taxon>
        <taxon>Eurotiomycetes</taxon>
        <taxon>Eurotiomycetidae</taxon>
        <taxon>Onygenales</taxon>
        <taxon>Ajellomycetaceae</taxon>
        <taxon>Paracoccidioides</taxon>
    </lineage>
</organism>
<sequence length="157" mass="17073">MHGGALLAQENKALRAANEKQKRKRGQGRVYIGQEGILTGEEGLARAQTAQAAQQMVDRGVEDSNQPTKKRAPARCSNITLYETIKSFQSHLKSVHGFLAELEALGEVLAPLTDTVNANVGLSALNFPYYTAENACRDFKEEIMKCSSRSGGGRTSF</sequence>
<comment type="caution">
    <text evidence="3">The sequence shown here is derived from an EMBL/GenBank/DDBJ whole genome shotgun (WGS) entry which is preliminary data.</text>
</comment>
<protein>
    <recommendedName>
        <fullName evidence="2">Azaphilone pigments biosynthesis cluster protein L N-terminal domain-containing protein</fullName>
    </recommendedName>
</protein>
<dbReference type="Proteomes" id="UP000242814">
    <property type="component" value="Unassembled WGS sequence"/>
</dbReference>
<gene>
    <name evidence="3" type="ORF">ACO22_07152</name>
</gene>
<name>A0A1D2J5G8_PARBR</name>
<evidence type="ECO:0000313" key="3">
    <source>
        <dbReference type="EMBL" id="ODH13539.1"/>
    </source>
</evidence>
<evidence type="ECO:0000259" key="2">
    <source>
        <dbReference type="Pfam" id="PF17111"/>
    </source>
</evidence>
<dbReference type="Pfam" id="PF17111">
    <property type="entry name" value="PigL_N"/>
    <property type="match status" value="1"/>
</dbReference>
<feature type="region of interest" description="Disordered" evidence="1">
    <location>
        <begin position="1"/>
        <end position="27"/>
    </location>
</feature>
<evidence type="ECO:0000313" key="4">
    <source>
        <dbReference type="Proteomes" id="UP000242814"/>
    </source>
</evidence>
<feature type="domain" description="Azaphilone pigments biosynthesis cluster protein L N-terminal" evidence="2">
    <location>
        <begin position="76"/>
        <end position="157"/>
    </location>
</feature>